<evidence type="ECO:0000256" key="2">
    <source>
        <dbReference type="ARBA" id="ARBA00022649"/>
    </source>
</evidence>
<evidence type="ECO:0000256" key="5">
    <source>
        <dbReference type="ARBA" id="ARBA00022801"/>
    </source>
</evidence>
<reference evidence="6 7" key="1">
    <citation type="submission" date="2019-01" db="EMBL/GenBank/DDBJ databases">
        <title>Lactibacter flavus gen. nov., sp. nov., a novel bacterium of the family Propionibacteriaceae isolated from raw milk and dairy products.</title>
        <authorList>
            <person name="Huptas C."/>
            <person name="Wenning M."/>
            <person name="Breitenwieser F."/>
            <person name="Doll E."/>
            <person name="Von Neubeck M."/>
            <person name="Busse H.-J."/>
            <person name="Scherer S."/>
        </authorList>
    </citation>
    <scope>NUCLEOTIDE SEQUENCE [LARGE SCALE GENOMIC DNA]</scope>
    <source>
        <strain evidence="6 7">KCTC 33808</strain>
    </source>
</reference>
<dbReference type="GO" id="GO:0016787">
    <property type="term" value="F:hydrolase activity"/>
    <property type="evidence" value="ECO:0007669"/>
    <property type="project" value="UniProtKB-KW"/>
</dbReference>
<dbReference type="Pfam" id="PF01934">
    <property type="entry name" value="HepT-like"/>
    <property type="match status" value="1"/>
</dbReference>
<dbReference type="PANTHER" id="PTHR34139:SF1">
    <property type="entry name" value="RNASE MJ1380-RELATED"/>
    <property type="match status" value="1"/>
</dbReference>
<evidence type="ECO:0000256" key="3">
    <source>
        <dbReference type="ARBA" id="ARBA00022722"/>
    </source>
</evidence>
<keyword evidence="5" id="KW-0378">Hydrolase</keyword>
<dbReference type="AlphaFoldDB" id="A0A4V2JSJ5"/>
<dbReference type="OrthoDB" id="4725864at2"/>
<keyword evidence="7" id="KW-1185">Reference proteome</keyword>
<organism evidence="6 7">
    <name type="scientific">Propioniciclava sinopodophylli</name>
    <dbReference type="NCBI Taxonomy" id="1837344"/>
    <lineage>
        <taxon>Bacteria</taxon>
        <taxon>Bacillati</taxon>
        <taxon>Actinomycetota</taxon>
        <taxon>Actinomycetes</taxon>
        <taxon>Propionibacteriales</taxon>
        <taxon>Propionibacteriaceae</taxon>
        <taxon>Propioniciclava</taxon>
    </lineage>
</organism>
<keyword evidence="1" id="KW-0597">Phosphoprotein</keyword>
<dbReference type="InterPro" id="IPR051813">
    <property type="entry name" value="HepT_RNase_toxin"/>
</dbReference>
<proteinExistence type="predicted"/>
<dbReference type="GO" id="GO:0110001">
    <property type="term" value="C:toxin-antitoxin complex"/>
    <property type="evidence" value="ECO:0007669"/>
    <property type="project" value="InterPro"/>
</dbReference>
<gene>
    <name evidence="6" type="ORF">ET989_06650</name>
</gene>
<name>A0A4V2JSJ5_9ACTN</name>
<sequence>MGDLAEFVREAAYLTKKGQEAYLADSMEGALLRNAGERILIKVATVAEKLPQGFKDRYPDVDWQGINRMRNLVAHHYDRVSHDLIWAALTVRIPELGSRLSVN</sequence>
<dbReference type="GO" id="GO:0004540">
    <property type="term" value="F:RNA nuclease activity"/>
    <property type="evidence" value="ECO:0007669"/>
    <property type="project" value="InterPro"/>
</dbReference>
<evidence type="ECO:0000313" key="7">
    <source>
        <dbReference type="Proteomes" id="UP000292373"/>
    </source>
</evidence>
<evidence type="ECO:0000256" key="1">
    <source>
        <dbReference type="ARBA" id="ARBA00022553"/>
    </source>
</evidence>
<dbReference type="InterPro" id="IPR008201">
    <property type="entry name" value="HepT-like"/>
</dbReference>
<dbReference type="Proteomes" id="UP000292373">
    <property type="component" value="Unassembled WGS sequence"/>
</dbReference>
<accession>A0A4V2JSJ5</accession>
<keyword evidence="2" id="KW-1277">Toxin-antitoxin system</keyword>
<comment type="caution">
    <text evidence="6">The sequence shown here is derived from an EMBL/GenBank/DDBJ whole genome shotgun (WGS) entry which is preliminary data.</text>
</comment>
<dbReference type="EMBL" id="SDMQ01000005">
    <property type="protein sequence ID" value="TBT85504.1"/>
    <property type="molecule type" value="Genomic_DNA"/>
</dbReference>
<dbReference type="PANTHER" id="PTHR34139">
    <property type="entry name" value="UPF0331 PROTEIN MJ0127"/>
    <property type="match status" value="1"/>
</dbReference>
<evidence type="ECO:0000313" key="6">
    <source>
        <dbReference type="EMBL" id="TBT85504.1"/>
    </source>
</evidence>
<evidence type="ECO:0000256" key="4">
    <source>
        <dbReference type="ARBA" id="ARBA00022741"/>
    </source>
</evidence>
<protein>
    <submittedName>
        <fullName evidence="6">DUF86 domain-containing protein</fullName>
    </submittedName>
</protein>
<keyword evidence="4" id="KW-0547">Nucleotide-binding</keyword>
<keyword evidence="3" id="KW-0540">Nuclease</keyword>
<dbReference type="GO" id="GO:0000166">
    <property type="term" value="F:nucleotide binding"/>
    <property type="evidence" value="ECO:0007669"/>
    <property type="project" value="UniProtKB-KW"/>
</dbReference>